<proteinExistence type="predicted"/>
<dbReference type="AlphaFoldDB" id="A0A158T0G5"/>
<dbReference type="PATRIC" id="fig|727.582.peg.13"/>
<sequence>MHFDDFKIRLTNKSAVKMIFFYAHTKQLGFCTYYTFSF</sequence>
<dbReference type="EMBL" id="JMQP01000001">
    <property type="protein sequence ID" value="KIS36609.1"/>
    <property type="molecule type" value="Genomic_DNA"/>
</dbReference>
<evidence type="ECO:0000313" key="2">
    <source>
        <dbReference type="Proteomes" id="UP000050700"/>
    </source>
</evidence>
<organism evidence="1 2">
    <name type="scientific">Haemophilus influenzae</name>
    <dbReference type="NCBI Taxonomy" id="727"/>
    <lineage>
        <taxon>Bacteria</taxon>
        <taxon>Pseudomonadati</taxon>
        <taxon>Pseudomonadota</taxon>
        <taxon>Gammaproteobacteria</taxon>
        <taxon>Pasteurellales</taxon>
        <taxon>Pasteurellaceae</taxon>
        <taxon>Haemophilus</taxon>
    </lineage>
</organism>
<gene>
    <name evidence="1" type="ORF">NTHI1209_00023</name>
</gene>
<accession>A0A158T0G5</accession>
<reference evidence="1 2" key="1">
    <citation type="submission" date="2014-05" db="EMBL/GenBank/DDBJ databases">
        <title>Methylome analysis of the phasevarions of Haemophilus influenzae.</title>
        <authorList>
            <person name="Atack J.M."/>
            <person name="Fox K.L."/>
            <person name="Power P.M."/>
            <person name="Clark T."/>
            <person name="Jurcisek J."/>
            <person name="Korlach J."/>
            <person name="Bakaletz L.O."/>
            <person name="Jennings M.P."/>
        </authorList>
    </citation>
    <scope>NUCLEOTIDE SEQUENCE [LARGE SCALE GENOMIC DNA]</scope>
    <source>
        <strain evidence="1 2">1209</strain>
    </source>
</reference>
<dbReference type="Proteomes" id="UP000050700">
    <property type="component" value="Unassembled WGS sequence"/>
</dbReference>
<protein>
    <submittedName>
        <fullName evidence="1">Uncharacterized protein</fullName>
    </submittedName>
</protein>
<comment type="caution">
    <text evidence="1">The sequence shown here is derived from an EMBL/GenBank/DDBJ whole genome shotgun (WGS) entry which is preliminary data.</text>
</comment>
<evidence type="ECO:0000313" key="1">
    <source>
        <dbReference type="EMBL" id="KIS36609.1"/>
    </source>
</evidence>
<name>A0A158T0G5_HAEIF</name>